<organism evidence="1 2">
    <name type="scientific">Nocardioides baekrokdamisoli</name>
    <dbReference type="NCBI Taxonomy" id="1804624"/>
    <lineage>
        <taxon>Bacteria</taxon>
        <taxon>Bacillati</taxon>
        <taxon>Actinomycetota</taxon>
        <taxon>Actinomycetes</taxon>
        <taxon>Propionibacteriales</taxon>
        <taxon>Nocardioidaceae</taxon>
        <taxon>Nocardioides</taxon>
    </lineage>
</organism>
<dbReference type="KEGG" id="nbe:Back2_07730"/>
<dbReference type="PANTHER" id="PTHR43434:SF19">
    <property type="entry name" value="PHOSPHONOACETALDEHYDE HYDROLASE"/>
    <property type="match status" value="1"/>
</dbReference>
<dbReference type="AlphaFoldDB" id="A0A3G9IDR0"/>
<protein>
    <submittedName>
        <fullName evidence="1">Phosphonoacetaldehyde hydrolase</fullName>
    </submittedName>
</protein>
<dbReference type="GO" id="GO:0005829">
    <property type="term" value="C:cytosol"/>
    <property type="evidence" value="ECO:0007669"/>
    <property type="project" value="TreeGrafter"/>
</dbReference>
<dbReference type="RefSeq" id="WP_231998825.1">
    <property type="nucleotide sequence ID" value="NZ_AP019307.1"/>
</dbReference>
<evidence type="ECO:0000313" key="1">
    <source>
        <dbReference type="EMBL" id="BBH16486.1"/>
    </source>
</evidence>
<dbReference type="Gene3D" id="3.40.50.1000">
    <property type="entry name" value="HAD superfamily/HAD-like"/>
    <property type="match status" value="1"/>
</dbReference>
<proteinExistence type="predicted"/>
<dbReference type="Proteomes" id="UP000271573">
    <property type="component" value="Chromosome"/>
</dbReference>
<dbReference type="GO" id="GO:0006281">
    <property type="term" value="P:DNA repair"/>
    <property type="evidence" value="ECO:0007669"/>
    <property type="project" value="TreeGrafter"/>
</dbReference>
<reference evidence="1 2" key="1">
    <citation type="submission" date="2018-11" db="EMBL/GenBank/DDBJ databases">
        <title>Complete genome sequence of Nocardioides baekrokdamisoli strain KCTC 39748.</title>
        <authorList>
            <person name="Kang S.W."/>
            <person name="Lee K.C."/>
            <person name="Kim K.K."/>
            <person name="Kim J.S."/>
            <person name="Kim D.S."/>
            <person name="Ko S.H."/>
            <person name="Yang S.H."/>
            <person name="Shin Y.K."/>
            <person name="Lee J.S."/>
        </authorList>
    </citation>
    <scope>NUCLEOTIDE SEQUENCE [LARGE SCALE GENOMIC DNA]</scope>
    <source>
        <strain evidence="1 2">KCTC 39748</strain>
    </source>
</reference>
<dbReference type="InterPro" id="IPR050155">
    <property type="entry name" value="HAD-like_hydrolase_sf"/>
</dbReference>
<dbReference type="InterPro" id="IPR023214">
    <property type="entry name" value="HAD_sf"/>
</dbReference>
<evidence type="ECO:0000313" key="2">
    <source>
        <dbReference type="Proteomes" id="UP000271573"/>
    </source>
</evidence>
<dbReference type="InterPro" id="IPR036412">
    <property type="entry name" value="HAD-like_sf"/>
</dbReference>
<accession>A0A3G9IDR0</accession>
<dbReference type="GO" id="GO:0008967">
    <property type="term" value="F:phosphoglycolate phosphatase activity"/>
    <property type="evidence" value="ECO:0007669"/>
    <property type="project" value="TreeGrafter"/>
</dbReference>
<sequence>MNAFDLVALDMAGTTINENEIVYKMLEETAAAAIGHPVPADVMAAWKGTAKDEALVGILRAVGSDVSPDRVAAVYGDFHDRLVAAYVATPPTPIDGVPEALAQLRSKGVKVALQTGYDVEVANLILDAVGWKVGREIDVLVTSDLVAASRPAPYMIFRAMEATGVQDVRRVLTAGDTPNDLGAGWNAGAGFVVGVTTGAFSAEQLGAYPHSHILGSTAELPMLV</sequence>
<dbReference type="NCBIfam" id="TIGR03351">
    <property type="entry name" value="PhnX-like"/>
    <property type="match status" value="1"/>
</dbReference>
<dbReference type="EMBL" id="AP019307">
    <property type="protein sequence ID" value="BBH16486.1"/>
    <property type="molecule type" value="Genomic_DNA"/>
</dbReference>
<dbReference type="SUPFAM" id="SSF56784">
    <property type="entry name" value="HAD-like"/>
    <property type="match status" value="1"/>
</dbReference>
<dbReference type="SFLD" id="SFLDG01129">
    <property type="entry name" value="C1.5:_HAD__Beta-PGM__Phosphata"/>
    <property type="match status" value="1"/>
</dbReference>
<keyword evidence="1" id="KW-0378">Hydrolase</keyword>
<dbReference type="SFLD" id="SFLDS00003">
    <property type="entry name" value="Haloacid_Dehalogenase"/>
    <property type="match status" value="1"/>
</dbReference>
<name>A0A3G9IDR0_9ACTN</name>
<gene>
    <name evidence="1" type="ORF">Back2_07730</name>
</gene>
<dbReference type="Pfam" id="PF00702">
    <property type="entry name" value="Hydrolase"/>
    <property type="match status" value="1"/>
</dbReference>
<dbReference type="PANTHER" id="PTHR43434">
    <property type="entry name" value="PHOSPHOGLYCOLATE PHOSPHATASE"/>
    <property type="match status" value="1"/>
</dbReference>
<dbReference type="InterPro" id="IPR022468">
    <property type="entry name" value="PhnX-like"/>
</dbReference>
<keyword evidence="2" id="KW-1185">Reference proteome</keyword>